<evidence type="ECO:0000259" key="3">
    <source>
        <dbReference type="PROSITE" id="PS51352"/>
    </source>
</evidence>
<evidence type="ECO:0000313" key="4">
    <source>
        <dbReference type="EMBL" id="QUT05739.1"/>
    </source>
</evidence>
<dbReference type="GO" id="GO:0015036">
    <property type="term" value="F:disulfide oxidoreductase activity"/>
    <property type="evidence" value="ECO:0007669"/>
    <property type="project" value="UniProtKB-ARBA"/>
</dbReference>
<dbReference type="Pfam" id="PF00578">
    <property type="entry name" value="AhpC-TSA"/>
    <property type="match status" value="1"/>
</dbReference>
<dbReference type="Proteomes" id="UP000681425">
    <property type="component" value="Chromosome"/>
</dbReference>
<sequence length="176" mass="19648">MTYDCTRRAAVIGGLAYMLYAAPLAAASDYDWRPAQLPPGADASFTDRNGRKLSLSTLRGKPVLLNIWATWCAPCVIELPALDRLQRDLKKRLDVVALSVDRSGMPIVRTALRKLSIRHLDAYVDVSGEVVARFKVPSLPATIAISAEGKPLYIRRGRVDWDDPAEREKLRAIFQW</sequence>
<organism evidence="4 5">
    <name type="scientific">Sphingobium phenoxybenzoativorans</name>
    <dbReference type="NCBI Taxonomy" id="1592790"/>
    <lineage>
        <taxon>Bacteria</taxon>
        <taxon>Pseudomonadati</taxon>
        <taxon>Pseudomonadota</taxon>
        <taxon>Alphaproteobacteria</taxon>
        <taxon>Sphingomonadales</taxon>
        <taxon>Sphingomonadaceae</taxon>
        <taxon>Sphingobium</taxon>
    </lineage>
</organism>
<reference evidence="4" key="1">
    <citation type="submission" date="2021-04" db="EMBL/GenBank/DDBJ databases">
        <title>Isolation of p-tert-butylphenol degrading bacteria Sphingobium phenoxybenzoativorans Tas13 from active sludge.</title>
        <authorList>
            <person name="Li Y."/>
        </authorList>
    </citation>
    <scope>NUCLEOTIDE SEQUENCE</scope>
    <source>
        <strain evidence="4">Tas13</strain>
    </source>
</reference>
<dbReference type="PANTHER" id="PTHR42852:SF13">
    <property type="entry name" value="PROTEIN DIPZ"/>
    <property type="match status" value="1"/>
</dbReference>
<dbReference type="CDD" id="cd02966">
    <property type="entry name" value="TlpA_like_family"/>
    <property type="match status" value="1"/>
</dbReference>
<dbReference type="AlphaFoldDB" id="A0A975Q1E8"/>
<dbReference type="InterPro" id="IPR050553">
    <property type="entry name" value="Thioredoxin_ResA/DsbE_sf"/>
</dbReference>
<keyword evidence="2" id="KW-0732">Signal</keyword>
<dbReference type="RefSeq" id="WP_212609257.1">
    <property type="nucleotide sequence ID" value="NZ_CP073910.1"/>
</dbReference>
<dbReference type="KEGG" id="spph:KFK14_22820"/>
<dbReference type="GO" id="GO:0016209">
    <property type="term" value="F:antioxidant activity"/>
    <property type="evidence" value="ECO:0007669"/>
    <property type="project" value="InterPro"/>
</dbReference>
<dbReference type="PROSITE" id="PS51352">
    <property type="entry name" value="THIOREDOXIN_2"/>
    <property type="match status" value="1"/>
</dbReference>
<feature type="chain" id="PRO_5037102090" evidence="2">
    <location>
        <begin position="27"/>
        <end position="176"/>
    </location>
</feature>
<proteinExistence type="predicted"/>
<gene>
    <name evidence="4" type="ORF">KFK14_22820</name>
</gene>
<feature type="signal peptide" evidence="2">
    <location>
        <begin position="1"/>
        <end position="26"/>
    </location>
</feature>
<evidence type="ECO:0000256" key="2">
    <source>
        <dbReference type="SAM" id="SignalP"/>
    </source>
</evidence>
<protein>
    <submittedName>
        <fullName evidence="4">TlpA family protein disulfide reductase</fullName>
    </submittedName>
</protein>
<feature type="domain" description="Thioredoxin" evidence="3">
    <location>
        <begin position="34"/>
        <end position="175"/>
    </location>
</feature>
<dbReference type="EMBL" id="CP073910">
    <property type="protein sequence ID" value="QUT05739.1"/>
    <property type="molecule type" value="Genomic_DNA"/>
</dbReference>
<dbReference type="PANTHER" id="PTHR42852">
    <property type="entry name" value="THIOL:DISULFIDE INTERCHANGE PROTEIN DSBE"/>
    <property type="match status" value="1"/>
</dbReference>
<keyword evidence="1" id="KW-0676">Redox-active center</keyword>
<dbReference type="InterPro" id="IPR036249">
    <property type="entry name" value="Thioredoxin-like_sf"/>
</dbReference>
<dbReference type="InterPro" id="IPR013766">
    <property type="entry name" value="Thioredoxin_domain"/>
</dbReference>
<dbReference type="Gene3D" id="3.40.30.10">
    <property type="entry name" value="Glutaredoxin"/>
    <property type="match status" value="1"/>
</dbReference>
<evidence type="ECO:0000313" key="5">
    <source>
        <dbReference type="Proteomes" id="UP000681425"/>
    </source>
</evidence>
<dbReference type="SUPFAM" id="SSF52833">
    <property type="entry name" value="Thioredoxin-like"/>
    <property type="match status" value="1"/>
</dbReference>
<evidence type="ECO:0000256" key="1">
    <source>
        <dbReference type="ARBA" id="ARBA00023284"/>
    </source>
</evidence>
<dbReference type="InterPro" id="IPR000866">
    <property type="entry name" value="AhpC/TSA"/>
</dbReference>
<accession>A0A975Q1E8</accession>
<dbReference type="InterPro" id="IPR017937">
    <property type="entry name" value="Thioredoxin_CS"/>
</dbReference>
<dbReference type="PROSITE" id="PS00194">
    <property type="entry name" value="THIOREDOXIN_1"/>
    <property type="match status" value="1"/>
</dbReference>
<name>A0A975Q1E8_9SPHN</name>
<keyword evidence="5" id="KW-1185">Reference proteome</keyword>